<feature type="region of interest" description="Disordered" evidence="1">
    <location>
        <begin position="16"/>
        <end position="46"/>
    </location>
</feature>
<evidence type="ECO:0000313" key="2">
    <source>
        <dbReference type="EMBL" id="ULP40320.1"/>
    </source>
</evidence>
<dbReference type="Proteomes" id="UP001055171">
    <property type="component" value="Chromosome"/>
</dbReference>
<dbReference type="EMBL" id="CP092423">
    <property type="protein sequence ID" value="ULP40320.1"/>
    <property type="molecule type" value="Genomic_DNA"/>
</dbReference>
<gene>
    <name evidence="2" type="ORF">MJO58_14925</name>
</gene>
<protein>
    <recommendedName>
        <fullName evidence="4">ESX-1 secretion-associated protein EspH</fullName>
    </recommendedName>
</protein>
<keyword evidence="3" id="KW-1185">Reference proteome</keyword>
<evidence type="ECO:0000313" key="3">
    <source>
        <dbReference type="Proteomes" id="UP001055171"/>
    </source>
</evidence>
<evidence type="ECO:0000256" key="1">
    <source>
        <dbReference type="SAM" id="MobiDB-lite"/>
    </source>
</evidence>
<name>A0ABY3UPD2_MYCLN</name>
<organism evidence="2 3">
    <name type="scientific">Mycobacterium lentiflavum</name>
    <dbReference type="NCBI Taxonomy" id="141349"/>
    <lineage>
        <taxon>Bacteria</taxon>
        <taxon>Bacillati</taxon>
        <taxon>Actinomycetota</taxon>
        <taxon>Actinomycetes</taxon>
        <taxon>Mycobacteriales</taxon>
        <taxon>Mycobacteriaceae</taxon>
        <taxon>Mycobacterium</taxon>
        <taxon>Mycobacterium simiae complex</taxon>
    </lineage>
</organism>
<evidence type="ECO:0008006" key="4">
    <source>
        <dbReference type="Google" id="ProtNLM"/>
    </source>
</evidence>
<dbReference type="RefSeq" id="WP_239719884.1">
    <property type="nucleotide sequence ID" value="NZ_CP092423.2"/>
</dbReference>
<reference evidence="2" key="1">
    <citation type="submission" date="2022-08" db="EMBL/GenBank/DDBJ databases">
        <title>Complete genome sequence of 14 non-tuberculosis mycobacteria type-strains.</title>
        <authorList>
            <person name="Igarashi Y."/>
            <person name="Osugi A."/>
            <person name="Mitarai S."/>
        </authorList>
    </citation>
    <scope>NUCLEOTIDE SEQUENCE</scope>
    <source>
        <strain evidence="2">ATCC 51985</strain>
    </source>
</reference>
<proteinExistence type="predicted"/>
<accession>A0ABY3UPD2</accession>
<sequence>MSHSADDQEDISALVFFNSNQSSPSDDLDRQALIFGDGDDGSQGSAADALRAQLTAEPQDTTTDVDAIRPATHVATDDSQSGTDGLVKVTNPAGSVSAMALVDGSVVLIDLSPKVTKMSEAALADEILVVADLARQQGLAAQQTFMAQVMQALRSNIDLGAADELVASLKLPTQQQADAAQAEVFATRYAADTD</sequence>